<evidence type="ECO:0000256" key="1">
    <source>
        <dbReference type="ARBA" id="ARBA00022669"/>
    </source>
</evidence>
<dbReference type="InterPro" id="IPR036908">
    <property type="entry name" value="RlpA-like_sf"/>
</dbReference>
<feature type="disulfide bond" evidence="3">
    <location>
        <begin position="5"/>
        <end position="20"/>
    </location>
</feature>
<dbReference type="AlphaFoldDB" id="A0A2P5XNW4"/>
<dbReference type="GO" id="GO:0008061">
    <property type="term" value="F:chitin binding"/>
    <property type="evidence" value="ECO:0007669"/>
    <property type="project" value="UniProtKB-UniRule"/>
</dbReference>
<evidence type="ECO:0000313" key="7">
    <source>
        <dbReference type="Proteomes" id="UP000239757"/>
    </source>
</evidence>
<dbReference type="SUPFAM" id="SSF50685">
    <property type="entry name" value="Barwin-like endoglucanases"/>
    <property type="match status" value="1"/>
</dbReference>
<dbReference type="EMBL" id="KZ664514">
    <property type="protein sequence ID" value="PPS05043.1"/>
    <property type="molecule type" value="Genomic_DNA"/>
</dbReference>
<dbReference type="PRINTS" id="PR00602">
    <property type="entry name" value="BARWIN"/>
</dbReference>
<dbReference type="SMART" id="SM00270">
    <property type="entry name" value="ChtBD1"/>
    <property type="match status" value="1"/>
</dbReference>
<proteinExistence type="predicted"/>
<gene>
    <name evidence="6" type="ORF">GOBAR_AA15623</name>
</gene>
<feature type="domain" description="Chitin-binding type-1" evidence="4">
    <location>
        <begin position="2"/>
        <end position="30"/>
    </location>
</feature>
<dbReference type="OrthoDB" id="5985073at2759"/>
<dbReference type="CDD" id="cd06921">
    <property type="entry name" value="ChtBD1_GH19_hevein"/>
    <property type="match status" value="1"/>
</dbReference>
<dbReference type="PANTHER" id="PTHR46351">
    <property type="entry name" value="WOUND-INDUCED PROTEIN WIN2"/>
    <property type="match status" value="1"/>
</dbReference>
<dbReference type="PROSITE" id="PS50941">
    <property type="entry name" value="CHIT_BIND_I_2"/>
    <property type="match status" value="1"/>
</dbReference>
<reference evidence="6 7" key="1">
    <citation type="submission" date="2015-01" db="EMBL/GenBank/DDBJ databases">
        <title>Genome of allotetraploid Gossypium barbadense reveals genomic plasticity and fiber elongation in cotton evolution.</title>
        <authorList>
            <person name="Chen X."/>
            <person name="Liu X."/>
            <person name="Zhao B."/>
            <person name="Zheng H."/>
            <person name="Hu Y."/>
            <person name="Lu G."/>
            <person name="Yang C."/>
            <person name="Chen J."/>
            <person name="Shan C."/>
            <person name="Zhang L."/>
            <person name="Zhou Y."/>
            <person name="Wang L."/>
            <person name="Guo W."/>
            <person name="Bai Y."/>
            <person name="Ruan J."/>
            <person name="Shangguan X."/>
            <person name="Mao Y."/>
            <person name="Jiang J."/>
            <person name="Zhu Y."/>
            <person name="Lei J."/>
            <person name="Kang H."/>
            <person name="Chen S."/>
            <person name="He X."/>
            <person name="Wang R."/>
            <person name="Wang Y."/>
            <person name="Chen J."/>
            <person name="Wang L."/>
            <person name="Yu S."/>
            <person name="Wang B."/>
            <person name="Wei J."/>
            <person name="Song S."/>
            <person name="Lu X."/>
            <person name="Gao Z."/>
            <person name="Gu W."/>
            <person name="Deng X."/>
            <person name="Ma D."/>
            <person name="Wang S."/>
            <person name="Liang W."/>
            <person name="Fang L."/>
            <person name="Cai C."/>
            <person name="Zhu X."/>
            <person name="Zhou B."/>
            <person name="Zhang Y."/>
            <person name="Chen Z."/>
            <person name="Xu S."/>
            <person name="Zhu R."/>
            <person name="Wang S."/>
            <person name="Zhang T."/>
            <person name="Zhao G."/>
        </authorList>
    </citation>
    <scope>NUCLEOTIDE SEQUENCE [LARGE SCALE GENOMIC DNA]</scope>
    <source>
        <strain evidence="7">cv. Xinhai21</strain>
        <tissue evidence="6">Leaf</tissue>
    </source>
</reference>
<dbReference type="Pfam" id="PF00967">
    <property type="entry name" value="Barwin"/>
    <property type="match status" value="1"/>
</dbReference>
<dbReference type="GO" id="GO:0042742">
    <property type="term" value="P:defense response to bacterium"/>
    <property type="evidence" value="ECO:0007669"/>
    <property type="project" value="InterPro"/>
</dbReference>
<name>A0A2P5XNW4_GOSBA</name>
<sequence>MAEQCGRQAGGALCPNNLYCSQYGWCGNTDITVHGQKIVRAIAEVALLPLQEKERESYCSTWDANKPNSWRSKYGWTAFCGPVGPSFPADCGSCLRVRSTQGLELKK</sequence>
<keyword evidence="1 3" id="KW-0147">Chitin-binding</keyword>
<dbReference type="PANTHER" id="PTHR46351:SF7">
    <property type="entry name" value="HEVEIN-LIKE PREPROPROTEIN"/>
    <property type="match status" value="1"/>
</dbReference>
<evidence type="ECO:0000313" key="6">
    <source>
        <dbReference type="EMBL" id="PPS05043.1"/>
    </source>
</evidence>
<protein>
    <recommendedName>
        <fullName evidence="8">Barwin domain-containing protein</fullName>
    </recommendedName>
</protein>
<feature type="disulfide bond" evidence="3">
    <location>
        <begin position="14"/>
        <end position="26"/>
    </location>
</feature>
<dbReference type="PROSITE" id="PS51174">
    <property type="entry name" value="BARWIN_3"/>
    <property type="match status" value="1"/>
</dbReference>
<dbReference type="GO" id="GO:0050832">
    <property type="term" value="P:defense response to fungus"/>
    <property type="evidence" value="ECO:0007669"/>
    <property type="project" value="InterPro"/>
</dbReference>
<dbReference type="Pfam" id="PF00187">
    <property type="entry name" value="Chitin_bind_1"/>
    <property type="match status" value="1"/>
</dbReference>
<dbReference type="GO" id="GO:0004540">
    <property type="term" value="F:RNA nuclease activity"/>
    <property type="evidence" value="ECO:0007669"/>
    <property type="project" value="InterPro"/>
</dbReference>
<feature type="domain" description="Barwin" evidence="5">
    <location>
        <begin position="1"/>
        <end position="107"/>
    </location>
</feature>
<dbReference type="InterPro" id="IPR044301">
    <property type="entry name" value="PR4"/>
</dbReference>
<keyword evidence="2 3" id="KW-1015">Disulfide bond</keyword>
<dbReference type="InterPro" id="IPR001002">
    <property type="entry name" value="Chitin-bd_1"/>
</dbReference>
<evidence type="ECO:0008006" key="8">
    <source>
        <dbReference type="Google" id="ProtNLM"/>
    </source>
</evidence>
<evidence type="ECO:0000259" key="4">
    <source>
        <dbReference type="PROSITE" id="PS50941"/>
    </source>
</evidence>
<dbReference type="Proteomes" id="UP000239757">
    <property type="component" value="Unassembled WGS sequence"/>
</dbReference>
<comment type="caution">
    <text evidence="3">Lacks conserved residue(s) required for the propagation of feature annotation.</text>
</comment>
<dbReference type="InterPro" id="IPR001153">
    <property type="entry name" value="Barwin_dom"/>
</dbReference>
<evidence type="ECO:0000259" key="5">
    <source>
        <dbReference type="PROSITE" id="PS51174"/>
    </source>
</evidence>
<organism evidence="6 7">
    <name type="scientific">Gossypium barbadense</name>
    <name type="common">Sea Island cotton</name>
    <name type="synonym">Hibiscus barbadensis</name>
    <dbReference type="NCBI Taxonomy" id="3634"/>
    <lineage>
        <taxon>Eukaryota</taxon>
        <taxon>Viridiplantae</taxon>
        <taxon>Streptophyta</taxon>
        <taxon>Embryophyta</taxon>
        <taxon>Tracheophyta</taxon>
        <taxon>Spermatophyta</taxon>
        <taxon>Magnoliopsida</taxon>
        <taxon>eudicotyledons</taxon>
        <taxon>Gunneridae</taxon>
        <taxon>Pentapetalae</taxon>
        <taxon>rosids</taxon>
        <taxon>malvids</taxon>
        <taxon>Malvales</taxon>
        <taxon>Malvaceae</taxon>
        <taxon>Malvoideae</taxon>
        <taxon>Gossypium</taxon>
    </lineage>
</organism>
<dbReference type="InterPro" id="IPR036861">
    <property type="entry name" value="Endochitinase-like_sf"/>
</dbReference>
<evidence type="ECO:0000256" key="3">
    <source>
        <dbReference type="PROSITE-ProRule" id="PRU00261"/>
    </source>
</evidence>
<dbReference type="Gene3D" id="3.30.60.10">
    <property type="entry name" value="Endochitinase-like"/>
    <property type="match status" value="1"/>
</dbReference>
<dbReference type="Gene3D" id="2.40.40.10">
    <property type="entry name" value="RlpA-like domain"/>
    <property type="match status" value="1"/>
</dbReference>
<evidence type="ECO:0000256" key="2">
    <source>
        <dbReference type="ARBA" id="ARBA00023157"/>
    </source>
</evidence>
<dbReference type="SUPFAM" id="SSF57016">
    <property type="entry name" value="Plant lectins/antimicrobial peptides"/>
    <property type="match status" value="1"/>
</dbReference>
<accession>A0A2P5XNW4</accession>